<dbReference type="AlphaFoldDB" id="A0A3Q7EVK3"/>
<reference evidence="1" key="1">
    <citation type="journal article" date="2012" name="Nature">
        <title>The tomato genome sequence provides insights into fleshy fruit evolution.</title>
        <authorList>
            <consortium name="Tomato Genome Consortium"/>
        </authorList>
    </citation>
    <scope>NUCLEOTIDE SEQUENCE [LARGE SCALE GENOMIC DNA]</scope>
    <source>
        <strain evidence="1">cv. Heinz 1706</strain>
    </source>
</reference>
<dbReference type="Proteomes" id="UP000004994">
    <property type="component" value="Chromosome 2"/>
</dbReference>
<reference evidence="1" key="2">
    <citation type="submission" date="2019-01" db="UniProtKB">
        <authorList>
            <consortium name="EnsemblPlants"/>
        </authorList>
    </citation>
    <scope>IDENTIFICATION</scope>
    <source>
        <strain evidence="1">cv. Heinz 1706</strain>
    </source>
</reference>
<name>A0A3Q7EVK3_SOLLC</name>
<sequence>MPSGLYFTPDDDQGVLLDEITDSTLTTALHWRQFSEDYIAIMEGDLREGKHNISIFMQPKFSTISKHTNAVLSEIEVFKISNPDNNHGSVSPVHLVASTTPEKSEESVLFYTKNQIATVPTFRLTLINVAVYHIRCDAENKSIKTNN</sequence>
<organism evidence="1">
    <name type="scientific">Solanum lycopersicum</name>
    <name type="common">Tomato</name>
    <name type="synonym">Lycopersicon esculentum</name>
    <dbReference type="NCBI Taxonomy" id="4081"/>
    <lineage>
        <taxon>Eukaryota</taxon>
        <taxon>Viridiplantae</taxon>
        <taxon>Streptophyta</taxon>
        <taxon>Embryophyta</taxon>
        <taxon>Tracheophyta</taxon>
        <taxon>Spermatophyta</taxon>
        <taxon>Magnoliopsida</taxon>
        <taxon>eudicotyledons</taxon>
        <taxon>Gunneridae</taxon>
        <taxon>Pentapetalae</taxon>
        <taxon>asterids</taxon>
        <taxon>lamiids</taxon>
        <taxon>Solanales</taxon>
        <taxon>Solanaceae</taxon>
        <taxon>Solanoideae</taxon>
        <taxon>Solaneae</taxon>
        <taxon>Solanum</taxon>
        <taxon>Solanum subgen. Lycopersicon</taxon>
    </lineage>
</organism>
<evidence type="ECO:0000313" key="2">
    <source>
        <dbReference type="Proteomes" id="UP000004994"/>
    </source>
</evidence>
<evidence type="ECO:0000313" key="1">
    <source>
        <dbReference type="EnsemblPlants" id="Solyc02g014073.1.1"/>
    </source>
</evidence>
<protein>
    <submittedName>
        <fullName evidence="1">Uncharacterized protein</fullName>
    </submittedName>
</protein>
<proteinExistence type="predicted"/>
<dbReference type="EnsemblPlants" id="Solyc02g014073.1.1">
    <property type="protein sequence ID" value="Solyc02g014073.1.1"/>
    <property type="gene ID" value="Solyc02g014073.1"/>
</dbReference>
<accession>A0A3Q7EVK3</accession>
<dbReference type="InParanoid" id="A0A3Q7EVK3"/>
<keyword evidence="2" id="KW-1185">Reference proteome</keyword>
<dbReference type="Gramene" id="Solyc02g014073.1.1">
    <property type="protein sequence ID" value="Solyc02g014073.1.1"/>
    <property type="gene ID" value="Solyc02g014073.1"/>
</dbReference>